<dbReference type="GeneID" id="14497262"/>
<feature type="region of interest" description="Disordered" evidence="3">
    <location>
        <begin position="1"/>
        <end position="37"/>
    </location>
</feature>
<feature type="compositionally biased region" description="Polar residues" evidence="3">
    <location>
        <begin position="112"/>
        <end position="121"/>
    </location>
</feature>
<feature type="compositionally biased region" description="Polar residues" evidence="3">
    <location>
        <begin position="16"/>
        <end position="25"/>
    </location>
</feature>
<feature type="region of interest" description="Disordered" evidence="3">
    <location>
        <begin position="982"/>
        <end position="1016"/>
    </location>
</feature>
<feature type="compositionally biased region" description="Low complexity" evidence="3">
    <location>
        <begin position="432"/>
        <end position="476"/>
    </location>
</feature>
<feature type="compositionally biased region" description="Acidic residues" evidence="3">
    <location>
        <begin position="1004"/>
        <end position="1016"/>
    </location>
</feature>
<dbReference type="PANTHER" id="PTHR28298">
    <property type="entry name" value="EISOSOME PROTEIN 1"/>
    <property type="match status" value="1"/>
</dbReference>
<feature type="compositionally biased region" description="Low complexity" evidence="3">
    <location>
        <begin position="1"/>
        <end position="15"/>
    </location>
</feature>
<evidence type="ECO:0000313" key="5">
    <source>
        <dbReference type="Proteomes" id="UP000002866"/>
    </source>
</evidence>
<dbReference type="Proteomes" id="UP000002866">
    <property type="component" value="Chromosome 7"/>
</dbReference>
<protein>
    <submittedName>
        <fullName evidence="4">Uncharacterized protein</fullName>
    </submittedName>
</protein>
<feature type="compositionally biased region" description="Polar residues" evidence="3">
    <location>
        <begin position="399"/>
        <end position="410"/>
    </location>
</feature>
<evidence type="ECO:0000256" key="2">
    <source>
        <dbReference type="SAM" id="Coils"/>
    </source>
</evidence>
<dbReference type="InterPro" id="IPR024527">
    <property type="entry name" value="Eisosome1"/>
</dbReference>
<organism evidence="4 5">
    <name type="scientific">Henningerozyma blattae (strain ATCC 34711 / CBS 6284 / DSM 70876 / NBRC 10599 / NRRL Y-10934 / UCD 77-7)</name>
    <name type="common">Yeast</name>
    <name type="synonym">Tetrapisispora blattae</name>
    <dbReference type="NCBI Taxonomy" id="1071380"/>
    <lineage>
        <taxon>Eukaryota</taxon>
        <taxon>Fungi</taxon>
        <taxon>Dikarya</taxon>
        <taxon>Ascomycota</taxon>
        <taxon>Saccharomycotina</taxon>
        <taxon>Saccharomycetes</taxon>
        <taxon>Saccharomycetales</taxon>
        <taxon>Saccharomycetaceae</taxon>
        <taxon>Henningerozyma</taxon>
    </lineage>
</organism>
<feature type="region of interest" description="Disordered" evidence="3">
    <location>
        <begin position="180"/>
        <end position="203"/>
    </location>
</feature>
<evidence type="ECO:0000256" key="1">
    <source>
        <dbReference type="ARBA" id="ARBA00008528"/>
    </source>
</evidence>
<feature type="coiled-coil region" evidence="2">
    <location>
        <begin position="719"/>
        <end position="814"/>
    </location>
</feature>
<evidence type="ECO:0000256" key="3">
    <source>
        <dbReference type="SAM" id="MobiDB-lite"/>
    </source>
</evidence>
<feature type="compositionally biased region" description="Basic residues" evidence="3">
    <location>
        <begin position="278"/>
        <end position="288"/>
    </location>
</feature>
<gene>
    <name evidence="4" type="primary">TBLA0G01870</name>
    <name evidence="4" type="ORF">TBLA_0G01870</name>
</gene>
<dbReference type="FunCoup" id="I2H6X8">
    <property type="interactions" value="99"/>
</dbReference>
<dbReference type="AlphaFoldDB" id="I2H6X8"/>
<feature type="region of interest" description="Disordered" evidence="3">
    <location>
        <begin position="105"/>
        <end position="139"/>
    </location>
</feature>
<evidence type="ECO:0000313" key="4">
    <source>
        <dbReference type="EMBL" id="CCH62130.1"/>
    </source>
</evidence>
<dbReference type="STRING" id="1071380.I2H6X8"/>
<dbReference type="eggNOG" id="ENOG502S8WV">
    <property type="taxonomic scope" value="Eukaryota"/>
</dbReference>
<dbReference type="InParanoid" id="I2H6X8"/>
<dbReference type="EMBL" id="HE806322">
    <property type="protein sequence ID" value="CCH62130.1"/>
    <property type="molecule type" value="Genomic_DNA"/>
</dbReference>
<accession>I2H6X8</accession>
<feature type="compositionally biased region" description="Polar residues" evidence="3">
    <location>
        <begin position="1099"/>
        <end position="1110"/>
    </location>
</feature>
<feature type="region of interest" description="Disordered" evidence="3">
    <location>
        <begin position="252"/>
        <end position="292"/>
    </location>
</feature>
<dbReference type="KEGG" id="tbl:TBLA_0G01870"/>
<dbReference type="HOGENOM" id="CLU_274420_0_0_1"/>
<feature type="compositionally biased region" description="Low complexity" evidence="3">
    <location>
        <begin position="376"/>
        <end position="398"/>
    </location>
</feature>
<feature type="compositionally biased region" description="Low complexity" evidence="3">
    <location>
        <begin position="254"/>
        <end position="277"/>
    </location>
</feature>
<feature type="compositionally biased region" description="Basic residues" evidence="3">
    <location>
        <begin position="481"/>
        <end position="490"/>
    </location>
</feature>
<reference evidence="4 5" key="1">
    <citation type="journal article" date="2011" name="Proc. Natl. Acad. Sci. U.S.A.">
        <title>Evolutionary erosion of yeast sex chromosomes by mating-type switching accidents.</title>
        <authorList>
            <person name="Gordon J.L."/>
            <person name="Armisen D."/>
            <person name="Proux-Wera E."/>
            <person name="Oheigeartaigh S.S."/>
            <person name="Byrne K.P."/>
            <person name="Wolfe K.H."/>
        </authorList>
    </citation>
    <scope>NUCLEOTIDE SEQUENCE [LARGE SCALE GENOMIC DNA]</scope>
    <source>
        <strain evidence="5">ATCC 34711 / CBS 6284 / DSM 70876 / NBRC 10599 / NRRL Y-10934 / UCD 77-7</strain>
    </source>
</reference>
<name>I2H6X8_HENB6</name>
<dbReference type="GO" id="GO:0070941">
    <property type="term" value="P:eisosome assembly"/>
    <property type="evidence" value="ECO:0007669"/>
    <property type="project" value="TreeGrafter"/>
</dbReference>
<dbReference type="RefSeq" id="XP_004181649.1">
    <property type="nucleotide sequence ID" value="XM_004181601.1"/>
</dbReference>
<keyword evidence="5" id="KW-1185">Reference proteome</keyword>
<feature type="compositionally biased region" description="Low complexity" evidence="3">
    <location>
        <begin position="180"/>
        <end position="196"/>
    </location>
</feature>
<feature type="region of interest" description="Disordered" evidence="3">
    <location>
        <begin position="1041"/>
        <end position="1122"/>
    </location>
</feature>
<sequence length="1168" mass="129454">MSSSSSTSKNYSLVSQKNNNNNTKDITPPTMKTKKKLSVYQESGEPLSAEALYRAKLKTGAFQSPTSKLSKGLSNPKLASDVAAQKAHKDHIAPPQSNVDTYKKLLGGSGNGSATDSSNFVDSIPKRMRRPSSSSAAATKAYSASSIEDDLEYNYSSFVGSPSLTATPLKSTPNGSLFTSVTSSTSNTITSPSPTTLRTKPKVIDPQTLKALSDNLDVTTDSTSSSKKDQTYSIKSNGTIIKGKLKSKINSKTNSFSNKESSQSNSLISNASTINNKTKAKQKKNSKFKKSDDLKNVNLTPIDMTKLFKGAEKSAETRLNSRLQPERKEFEYGLLTNTTRYEFYHNLPTALGSENPGANDEKKPVSRSRSQSIAKSRSQSIARSGSQSIARSRSQSIATMESFSSFNNIQSPLAPPPPPTASSSKMDHDVTSPRATSRTPSRSNSRSASIIMSRSNSKSNSMISSLKTKQNTTTTTTKEKNPHHKDKHAHRAAYAVRNYSSMTDYEKTQLDFEKERDEYLKHVTSKGVITAAQSNVDEKLRNLDQNLSNTFGQGKRGVNLFGNEKYNQAAITKAQEIFNKQINDPNRNKIDMGSGLFLSQEEIDDIAAKMLSPVLDEVSSRAEQQRKNDLDIHQRAEKNSNGFLDFKNLQILKDTNDKKVLDETTLKHKQEFTNTKNKETSKFNKLVETKEKALSAKQNDLNLTKKKFKDTKDACKLKMDNHKKRLAKKFANVKKTEEENLASLQKEQDIMIVNIKTQLEIAEKKQKDLNLKKNEIISKQNVIKESVDKSKKSIEDFDQQIHSLTVELIQITNETNTSTSNNENIDEELLDKQEIIEDKLSMIKAKKAQSKASLALQIAQLKQLQTDSFANSRNIQINNTELNFKREQLHSIRDIQNEIDIYSTEDDGDDDIMLDATSTRTRAMEAGEVYEKKKSQYAKTRLETPLPIPATNANDNDLDIVSDLIPPSITDESDIANNIYYSDHPSAEESGMRKKTASHPTLYDQDDDDDEPVSDFDECELNTHETQKRSWASRFLLSSGESKATTNDDKNLLAGEEGDNEGGIENNSPTKSKSVTNTANDELPADTEEPCEGKDNDVTADQFSGFSQGTLPDVNNENVEDEDDPDNVDAIALNNIISQAKTASNLVGASTVEAEAMGRDNSYFKEVF</sequence>
<dbReference type="PANTHER" id="PTHR28298:SF1">
    <property type="entry name" value="EISOSOME PROTEIN 1"/>
    <property type="match status" value="1"/>
</dbReference>
<feature type="region of interest" description="Disordered" evidence="3">
    <location>
        <begin position="348"/>
        <end position="490"/>
    </location>
</feature>
<feature type="compositionally biased region" description="Polar residues" evidence="3">
    <location>
        <begin position="1068"/>
        <end position="1080"/>
    </location>
</feature>
<dbReference type="OrthoDB" id="4070583at2759"/>
<comment type="similarity">
    <text evidence="1">Belongs to the EIS1 family.</text>
</comment>
<proteinExistence type="inferred from homology"/>
<dbReference type="Pfam" id="PF12757">
    <property type="entry name" value="Eisosome1"/>
    <property type="match status" value="1"/>
</dbReference>
<keyword evidence="2" id="KW-0175">Coiled coil</keyword>